<gene>
    <name evidence="9" type="ORF">F2P47_07735</name>
</gene>
<keyword evidence="5" id="KW-0560">Oxidoreductase</keyword>
<dbReference type="PANTHER" id="PTHR43884:SF37">
    <property type="entry name" value="ACYL-COA DEHYDROGENASE"/>
    <property type="match status" value="1"/>
</dbReference>
<keyword evidence="4 5" id="KW-0274">FAD</keyword>
<sequence>MDFAFTSDQGAIRDTAARFARERLAPAYKARETAGVIDRQLVRDMGELGLIGADLPEKFGAPGLDSVTTGIIIEEISRGDISVGYVQLLGSLMGSIIAAHARPEVADEIVPKICSGEAIVALGLTEPRGGSDAAHLQTKARADGDGYVLSGEKTSISMAEQADYILVLARTDESNPGAGGVSAFLVPLDAPGITCSSFDDVGSKAVGRGSVFFDNVKVSTRYMVGPEGEGFRKVMQGFDYSRALIGLQCLAPAFVSVEETWKYVTERVAFGNPLAKYQGVTEPLAEAQTLLEAARLLCYKTLWLRDNDLPHTTEAAMCKWWAPKTAFQVIHRCLLTHGHGGYSTDLPHQQRLRDVMGLQIGDGTEQIQKMIISREKVGRVAVPYA</sequence>
<name>A0A6N6VLR2_9HYPH</name>
<dbReference type="PANTHER" id="PTHR43884">
    <property type="entry name" value="ACYL-COA DEHYDROGENASE"/>
    <property type="match status" value="1"/>
</dbReference>
<dbReference type="GO" id="GO:0050660">
    <property type="term" value="F:flavin adenine dinucleotide binding"/>
    <property type="evidence" value="ECO:0007669"/>
    <property type="project" value="InterPro"/>
</dbReference>
<dbReference type="InterPro" id="IPR009100">
    <property type="entry name" value="AcylCoA_DH/oxidase_NM_dom_sf"/>
</dbReference>
<dbReference type="EMBL" id="WESC01000006">
    <property type="protein sequence ID" value="KAB7740410.1"/>
    <property type="molecule type" value="Genomic_DNA"/>
</dbReference>
<evidence type="ECO:0000313" key="10">
    <source>
        <dbReference type="Proteomes" id="UP000468901"/>
    </source>
</evidence>
<reference evidence="9 10" key="1">
    <citation type="submission" date="2019-09" db="EMBL/GenBank/DDBJ databases">
        <title>Parvibaculum sedimenti sp. nov., isolated from sediment.</title>
        <authorList>
            <person name="Wang Y."/>
        </authorList>
    </citation>
    <scope>NUCLEOTIDE SEQUENCE [LARGE SCALE GENOMIC DNA]</scope>
    <source>
        <strain evidence="9 10">HXT-9</strain>
    </source>
</reference>
<evidence type="ECO:0000259" key="6">
    <source>
        <dbReference type="Pfam" id="PF00441"/>
    </source>
</evidence>
<dbReference type="Pfam" id="PF00441">
    <property type="entry name" value="Acyl-CoA_dh_1"/>
    <property type="match status" value="1"/>
</dbReference>
<evidence type="ECO:0000256" key="4">
    <source>
        <dbReference type="ARBA" id="ARBA00022827"/>
    </source>
</evidence>
<dbReference type="PIRSF" id="PIRSF016578">
    <property type="entry name" value="HsaA"/>
    <property type="match status" value="1"/>
</dbReference>
<feature type="domain" description="Acyl-CoA dehydrogenase/oxidase C-terminal" evidence="6">
    <location>
        <begin position="228"/>
        <end position="375"/>
    </location>
</feature>
<evidence type="ECO:0000259" key="7">
    <source>
        <dbReference type="Pfam" id="PF02770"/>
    </source>
</evidence>
<dbReference type="InterPro" id="IPR009075">
    <property type="entry name" value="AcylCo_DH/oxidase_C"/>
</dbReference>
<dbReference type="AlphaFoldDB" id="A0A6N6VLR2"/>
<dbReference type="SUPFAM" id="SSF56645">
    <property type="entry name" value="Acyl-CoA dehydrogenase NM domain-like"/>
    <property type="match status" value="1"/>
</dbReference>
<protein>
    <submittedName>
        <fullName evidence="9">Cyclohexanecarboxyl-CoA dehydrogenase</fullName>
    </submittedName>
</protein>
<accession>A0A6N6VLR2</accession>
<feature type="domain" description="Acyl-CoA oxidase/dehydrogenase middle" evidence="7">
    <location>
        <begin position="121"/>
        <end position="216"/>
    </location>
</feature>
<dbReference type="InterPro" id="IPR037069">
    <property type="entry name" value="AcylCoA_DH/ox_N_sf"/>
</dbReference>
<dbReference type="Pfam" id="PF02770">
    <property type="entry name" value="Acyl-CoA_dh_M"/>
    <property type="match status" value="1"/>
</dbReference>
<evidence type="ECO:0000256" key="1">
    <source>
        <dbReference type="ARBA" id="ARBA00001974"/>
    </source>
</evidence>
<dbReference type="Gene3D" id="1.10.540.10">
    <property type="entry name" value="Acyl-CoA dehydrogenase/oxidase, N-terminal domain"/>
    <property type="match status" value="1"/>
</dbReference>
<feature type="domain" description="Acyl-CoA dehydrogenase/oxidase N-terminal" evidence="8">
    <location>
        <begin position="6"/>
        <end position="117"/>
    </location>
</feature>
<evidence type="ECO:0000256" key="5">
    <source>
        <dbReference type="RuleBase" id="RU362125"/>
    </source>
</evidence>
<evidence type="ECO:0000313" key="9">
    <source>
        <dbReference type="EMBL" id="KAB7740410.1"/>
    </source>
</evidence>
<dbReference type="InterPro" id="IPR013786">
    <property type="entry name" value="AcylCoA_DH/ox_N"/>
</dbReference>
<keyword evidence="3 5" id="KW-0285">Flavoprotein</keyword>
<evidence type="ECO:0000256" key="3">
    <source>
        <dbReference type="ARBA" id="ARBA00022630"/>
    </source>
</evidence>
<comment type="similarity">
    <text evidence="2 5">Belongs to the acyl-CoA dehydrogenase family.</text>
</comment>
<dbReference type="InterPro" id="IPR006091">
    <property type="entry name" value="Acyl-CoA_Oxase/DH_mid-dom"/>
</dbReference>
<dbReference type="InterPro" id="IPR046373">
    <property type="entry name" value="Acyl-CoA_Oxase/DH_mid-dom_sf"/>
</dbReference>
<comment type="cofactor">
    <cofactor evidence="1 5">
        <name>FAD</name>
        <dbReference type="ChEBI" id="CHEBI:57692"/>
    </cofactor>
</comment>
<dbReference type="Proteomes" id="UP000468901">
    <property type="component" value="Unassembled WGS sequence"/>
</dbReference>
<evidence type="ECO:0000256" key="2">
    <source>
        <dbReference type="ARBA" id="ARBA00009347"/>
    </source>
</evidence>
<dbReference type="SUPFAM" id="SSF47203">
    <property type="entry name" value="Acyl-CoA dehydrogenase C-terminal domain-like"/>
    <property type="match status" value="1"/>
</dbReference>
<dbReference type="RefSeq" id="WP_152215775.1">
    <property type="nucleotide sequence ID" value="NZ_WESC01000006.1"/>
</dbReference>
<proteinExistence type="inferred from homology"/>
<dbReference type="InterPro" id="IPR036250">
    <property type="entry name" value="AcylCo_DH-like_C"/>
</dbReference>
<dbReference type="Pfam" id="PF02771">
    <property type="entry name" value="Acyl-CoA_dh_N"/>
    <property type="match status" value="1"/>
</dbReference>
<keyword evidence="10" id="KW-1185">Reference proteome</keyword>
<dbReference type="GO" id="GO:0003995">
    <property type="term" value="F:acyl-CoA dehydrogenase activity"/>
    <property type="evidence" value="ECO:0007669"/>
    <property type="project" value="TreeGrafter"/>
</dbReference>
<evidence type="ECO:0000259" key="8">
    <source>
        <dbReference type="Pfam" id="PF02771"/>
    </source>
</evidence>
<organism evidence="9 10">
    <name type="scientific">Parvibaculum sedimenti</name>
    <dbReference type="NCBI Taxonomy" id="2608632"/>
    <lineage>
        <taxon>Bacteria</taxon>
        <taxon>Pseudomonadati</taxon>
        <taxon>Pseudomonadota</taxon>
        <taxon>Alphaproteobacteria</taxon>
        <taxon>Hyphomicrobiales</taxon>
        <taxon>Parvibaculaceae</taxon>
        <taxon>Parvibaculum</taxon>
    </lineage>
</organism>
<dbReference type="Gene3D" id="1.20.140.10">
    <property type="entry name" value="Butyryl-CoA Dehydrogenase, subunit A, domain 3"/>
    <property type="match status" value="1"/>
</dbReference>
<comment type="caution">
    <text evidence="9">The sequence shown here is derived from an EMBL/GenBank/DDBJ whole genome shotgun (WGS) entry which is preliminary data.</text>
</comment>
<dbReference type="Gene3D" id="2.40.110.10">
    <property type="entry name" value="Butyryl-CoA Dehydrogenase, subunit A, domain 2"/>
    <property type="match status" value="1"/>
</dbReference>